<name>A0A2P8D816_9BACT</name>
<evidence type="ECO:0000259" key="1">
    <source>
        <dbReference type="PROSITE" id="PS50093"/>
    </source>
</evidence>
<dbReference type="Pfam" id="PF00801">
    <property type="entry name" value="PKD"/>
    <property type="match status" value="1"/>
</dbReference>
<accession>A0A2P8D816</accession>
<feature type="domain" description="PKD" evidence="1">
    <location>
        <begin position="148"/>
        <end position="183"/>
    </location>
</feature>
<protein>
    <submittedName>
        <fullName evidence="2">PKD domain-containing protein</fullName>
    </submittedName>
</protein>
<sequence length="308" mass="34703">MWNKNTGKIVAITLLVAALLVLSIIGIKSLLPDRGNIKAGVYPRTISNTDSIYFSDSSDFAQKRRWVFSDGFVSLNASGYHKFPSAGIYTAVLTINNKHTDTFQILVNQSTSAFTIQDSLLSIEGSQLVNVGEKNFFRIKGMTNTKLFTWTFGDGEEQITVKPEVQHTYTVPGKYTISLEVDNHNYPVTHQIEVLPSYENTMDSLAALPNIYREYENDFRINLQKIANHPNAAEFATIFNYLKNKYLCGRDKTVSVNVNSKINDFTTYCRGLQYDKGIMIQKVTLSASDNKSTCFDRIEVIQEKKTAP</sequence>
<dbReference type="SUPFAM" id="SSF49299">
    <property type="entry name" value="PKD domain"/>
    <property type="match status" value="2"/>
</dbReference>
<dbReference type="SMART" id="SM00089">
    <property type="entry name" value="PKD"/>
    <property type="match status" value="2"/>
</dbReference>
<keyword evidence="3" id="KW-1185">Reference proteome</keyword>
<reference evidence="2 3" key="1">
    <citation type="submission" date="2018-03" db="EMBL/GenBank/DDBJ databases">
        <title>Genomic Encyclopedia of Type Strains, Phase III (KMG-III): the genomes of soil and plant-associated and newly described type strains.</title>
        <authorList>
            <person name="Whitman W."/>
        </authorList>
    </citation>
    <scope>NUCLEOTIDE SEQUENCE [LARGE SCALE GENOMIC DNA]</scope>
    <source>
        <strain evidence="2 3">CGMCC 1.12700</strain>
    </source>
</reference>
<evidence type="ECO:0000313" key="2">
    <source>
        <dbReference type="EMBL" id="PSK93337.1"/>
    </source>
</evidence>
<feature type="domain" description="PKD" evidence="1">
    <location>
        <begin position="65"/>
        <end position="97"/>
    </location>
</feature>
<dbReference type="OrthoDB" id="1491323at2"/>
<proteinExistence type="predicted"/>
<dbReference type="InterPro" id="IPR013783">
    <property type="entry name" value="Ig-like_fold"/>
</dbReference>
<evidence type="ECO:0000313" key="3">
    <source>
        <dbReference type="Proteomes" id="UP000240572"/>
    </source>
</evidence>
<dbReference type="CDD" id="cd00146">
    <property type="entry name" value="PKD"/>
    <property type="match status" value="1"/>
</dbReference>
<dbReference type="RefSeq" id="WP_106522349.1">
    <property type="nucleotide sequence ID" value="NZ_PYGD01000002.1"/>
</dbReference>
<dbReference type="AlphaFoldDB" id="A0A2P8D816"/>
<dbReference type="PROSITE" id="PS50093">
    <property type="entry name" value="PKD"/>
    <property type="match status" value="2"/>
</dbReference>
<dbReference type="Gene3D" id="2.60.40.10">
    <property type="entry name" value="Immunoglobulins"/>
    <property type="match status" value="2"/>
</dbReference>
<dbReference type="InterPro" id="IPR000601">
    <property type="entry name" value="PKD_dom"/>
</dbReference>
<dbReference type="Proteomes" id="UP000240572">
    <property type="component" value="Unassembled WGS sequence"/>
</dbReference>
<dbReference type="InterPro" id="IPR022409">
    <property type="entry name" value="PKD/Chitinase_dom"/>
</dbReference>
<dbReference type="InterPro" id="IPR035986">
    <property type="entry name" value="PKD_dom_sf"/>
</dbReference>
<dbReference type="EMBL" id="PYGD01000002">
    <property type="protein sequence ID" value="PSK93337.1"/>
    <property type="molecule type" value="Genomic_DNA"/>
</dbReference>
<gene>
    <name evidence="2" type="ORF">B0I18_102307</name>
</gene>
<comment type="caution">
    <text evidence="2">The sequence shown here is derived from an EMBL/GenBank/DDBJ whole genome shotgun (WGS) entry which is preliminary data.</text>
</comment>
<organism evidence="2 3">
    <name type="scientific">Taibaiella chishuiensis</name>
    <dbReference type="NCBI Taxonomy" id="1434707"/>
    <lineage>
        <taxon>Bacteria</taxon>
        <taxon>Pseudomonadati</taxon>
        <taxon>Bacteroidota</taxon>
        <taxon>Chitinophagia</taxon>
        <taxon>Chitinophagales</taxon>
        <taxon>Chitinophagaceae</taxon>
        <taxon>Taibaiella</taxon>
    </lineage>
</organism>